<gene>
    <name evidence="2" type="ORF">HMPREF3226_00108</name>
</gene>
<dbReference type="eggNOG" id="ENOG502Z7RJ">
    <property type="taxonomic scope" value="Bacteria"/>
</dbReference>
<dbReference type="EMBL" id="LRQG01000002">
    <property type="protein sequence ID" value="KXA45141.1"/>
    <property type="molecule type" value="Genomic_DNA"/>
</dbReference>
<feature type="domain" description="Nucleotide modification associated" evidence="1">
    <location>
        <begin position="26"/>
        <end position="86"/>
    </location>
</feature>
<name>A0A133QQK0_9BACT</name>
<feature type="domain" description="Nucleotide modification associated" evidence="1">
    <location>
        <begin position="119"/>
        <end position="180"/>
    </location>
</feature>
<evidence type="ECO:0000313" key="3">
    <source>
        <dbReference type="Proteomes" id="UP000070533"/>
    </source>
</evidence>
<organism evidence="2 3">
    <name type="scientific">Prevotella corporis</name>
    <dbReference type="NCBI Taxonomy" id="28128"/>
    <lineage>
        <taxon>Bacteria</taxon>
        <taxon>Pseudomonadati</taxon>
        <taxon>Bacteroidota</taxon>
        <taxon>Bacteroidia</taxon>
        <taxon>Bacteroidales</taxon>
        <taxon>Prevotellaceae</taxon>
        <taxon>Prevotella</taxon>
    </lineage>
</organism>
<evidence type="ECO:0000313" key="2">
    <source>
        <dbReference type="EMBL" id="KXA45141.1"/>
    </source>
</evidence>
<dbReference type="Proteomes" id="UP000070533">
    <property type="component" value="Unassembled WGS sequence"/>
</dbReference>
<comment type="caution">
    <text evidence="2">The sequence shown here is derived from an EMBL/GenBank/DDBJ whole genome shotgun (WGS) entry which is preliminary data.</text>
</comment>
<accession>A0A133QQK0</accession>
<dbReference type="RefSeq" id="WP_060939962.1">
    <property type="nucleotide sequence ID" value="NZ_JAIHUT010000004.1"/>
</dbReference>
<dbReference type="PATRIC" id="fig|28128.5.peg.107"/>
<proteinExistence type="predicted"/>
<sequence length="184" mass="21213">MSQQVSRTEQEFKATMTECRKLFAKKLHDYGASWRILRPSSLTDQLFIKAKRIRSIEITGENLVGEDIRPEFIALINYGIIGLIQLDHSFVDKVDISPDEALALYDKYSKSSYELMLKKNHDYGEAWRDMRVSSYTDFILTKIERVKEIEDLDGQTLVSEGIDANYMDIINYAVFGAIKLNEQA</sequence>
<reference evidence="3" key="1">
    <citation type="submission" date="2016-01" db="EMBL/GenBank/DDBJ databases">
        <authorList>
            <person name="Mitreva M."/>
            <person name="Pepin K.H."/>
            <person name="Mihindukulasuriya K.A."/>
            <person name="Fulton R."/>
            <person name="Fronick C."/>
            <person name="O'Laughlin M."/>
            <person name="Miner T."/>
            <person name="Herter B."/>
            <person name="Rosa B.A."/>
            <person name="Cordes M."/>
            <person name="Tomlinson C."/>
            <person name="Wollam A."/>
            <person name="Palsikar V.B."/>
            <person name="Mardis E.R."/>
            <person name="Wilson R.K."/>
        </authorList>
    </citation>
    <scope>NUCLEOTIDE SEQUENCE [LARGE SCALE GENOMIC DNA]</scope>
    <source>
        <strain evidence="3">MJR7716</strain>
    </source>
</reference>
<dbReference type="InterPro" id="IPR011630">
    <property type="entry name" value="DUF1599"/>
</dbReference>
<dbReference type="Pfam" id="PF07659">
    <property type="entry name" value="DUF1599"/>
    <property type="match status" value="2"/>
</dbReference>
<dbReference type="AlphaFoldDB" id="A0A133QQK0"/>
<dbReference type="STRING" id="28128.HMPREF3226_00108"/>
<dbReference type="OrthoDB" id="659365at2"/>
<evidence type="ECO:0000259" key="1">
    <source>
        <dbReference type="Pfam" id="PF07659"/>
    </source>
</evidence>
<keyword evidence="3" id="KW-1185">Reference proteome</keyword>
<protein>
    <recommendedName>
        <fullName evidence="1">Nucleotide modification associated domain-containing protein</fullName>
    </recommendedName>
</protein>